<feature type="compositionally biased region" description="Low complexity" evidence="1">
    <location>
        <begin position="233"/>
        <end position="246"/>
    </location>
</feature>
<keyword evidence="3" id="KW-1185">Reference proteome</keyword>
<feature type="non-terminal residue" evidence="2">
    <location>
        <position position="263"/>
    </location>
</feature>
<feature type="region of interest" description="Disordered" evidence="1">
    <location>
        <begin position="74"/>
        <end position="106"/>
    </location>
</feature>
<dbReference type="AlphaFoldDB" id="A0AAW0BPC1"/>
<protein>
    <recommendedName>
        <fullName evidence="4">Secreted protein</fullName>
    </recommendedName>
</protein>
<proteinExistence type="predicted"/>
<evidence type="ECO:0000313" key="2">
    <source>
        <dbReference type="EMBL" id="KAK7027794.1"/>
    </source>
</evidence>
<name>A0AAW0BPC1_9AGAR</name>
<feature type="compositionally biased region" description="Basic residues" evidence="1">
    <location>
        <begin position="254"/>
        <end position="263"/>
    </location>
</feature>
<feature type="compositionally biased region" description="Low complexity" evidence="1">
    <location>
        <begin position="96"/>
        <end position="106"/>
    </location>
</feature>
<evidence type="ECO:0008006" key="4">
    <source>
        <dbReference type="Google" id="ProtNLM"/>
    </source>
</evidence>
<sequence>MLVLPFQSSFFVFSFLLSLSSCWDLVSFLALARVFDSLSFAPLGRSGSHSDPRCPLRTVWPCLLPTRSAWRRNIAPGPSRVGQGGHSPHTPQKPISSSSSPTNLTSTSTYLAASSVVTSLRVRLSERQGSDLIPDHSLFPPALASAAASTAHRPPSRYHRCFCHPPTLRSGSFPRLILTLGRSGSHSDPRCPLRTVWPCLLPTRSAWRRNIAPGPSRVGQGGHSPHTPQKPISSSSSPTNLTSTSTYLAFVHASRTRPRGGSD</sequence>
<evidence type="ECO:0000256" key="1">
    <source>
        <dbReference type="SAM" id="MobiDB-lite"/>
    </source>
</evidence>
<comment type="caution">
    <text evidence="2">The sequence shown here is derived from an EMBL/GenBank/DDBJ whole genome shotgun (WGS) entry which is preliminary data.</text>
</comment>
<gene>
    <name evidence="2" type="ORF">R3P38DRAFT_2940069</name>
</gene>
<feature type="region of interest" description="Disordered" evidence="1">
    <location>
        <begin position="210"/>
        <end position="263"/>
    </location>
</feature>
<dbReference type="Proteomes" id="UP001362999">
    <property type="component" value="Unassembled WGS sequence"/>
</dbReference>
<reference evidence="2 3" key="1">
    <citation type="journal article" date="2024" name="J Genomics">
        <title>Draft genome sequencing and assembly of Favolaschia claudopus CIRM-BRFM 2984 isolated from oak limbs.</title>
        <authorList>
            <person name="Navarro D."/>
            <person name="Drula E."/>
            <person name="Chaduli D."/>
            <person name="Cazenave R."/>
            <person name="Ahrendt S."/>
            <person name="Wang J."/>
            <person name="Lipzen A."/>
            <person name="Daum C."/>
            <person name="Barry K."/>
            <person name="Grigoriev I.V."/>
            <person name="Favel A."/>
            <person name="Rosso M.N."/>
            <person name="Martin F."/>
        </authorList>
    </citation>
    <scope>NUCLEOTIDE SEQUENCE [LARGE SCALE GENOMIC DNA]</scope>
    <source>
        <strain evidence="2 3">CIRM-BRFM 2984</strain>
    </source>
</reference>
<accession>A0AAW0BPC1</accession>
<evidence type="ECO:0000313" key="3">
    <source>
        <dbReference type="Proteomes" id="UP001362999"/>
    </source>
</evidence>
<organism evidence="2 3">
    <name type="scientific">Favolaschia claudopus</name>
    <dbReference type="NCBI Taxonomy" id="2862362"/>
    <lineage>
        <taxon>Eukaryota</taxon>
        <taxon>Fungi</taxon>
        <taxon>Dikarya</taxon>
        <taxon>Basidiomycota</taxon>
        <taxon>Agaricomycotina</taxon>
        <taxon>Agaricomycetes</taxon>
        <taxon>Agaricomycetidae</taxon>
        <taxon>Agaricales</taxon>
        <taxon>Marasmiineae</taxon>
        <taxon>Mycenaceae</taxon>
        <taxon>Favolaschia</taxon>
    </lineage>
</organism>
<dbReference type="EMBL" id="JAWWNJ010000029">
    <property type="protein sequence ID" value="KAK7027794.1"/>
    <property type="molecule type" value="Genomic_DNA"/>
</dbReference>